<dbReference type="Gene3D" id="3.50.50.60">
    <property type="entry name" value="FAD/NAD(P)-binding domain"/>
    <property type="match status" value="2"/>
</dbReference>
<keyword evidence="6" id="KW-0676">Redox-active center</keyword>
<feature type="domain" description="FAD/NAD(P)-binding" evidence="8">
    <location>
        <begin position="4"/>
        <end position="304"/>
    </location>
</feature>
<dbReference type="STRING" id="1307839.L21SP5_01502"/>
<evidence type="ECO:0000259" key="7">
    <source>
        <dbReference type="Pfam" id="PF02852"/>
    </source>
</evidence>
<proteinExistence type="inferred from homology"/>
<dbReference type="PRINTS" id="PR00411">
    <property type="entry name" value="PNDRDTASEI"/>
</dbReference>
<dbReference type="PANTHER" id="PTHR43429">
    <property type="entry name" value="PYRIDINE NUCLEOTIDE-DISULFIDE OXIDOREDUCTASE DOMAIN-CONTAINING"/>
    <property type="match status" value="1"/>
</dbReference>
<evidence type="ECO:0000256" key="6">
    <source>
        <dbReference type="ARBA" id="ARBA00023284"/>
    </source>
</evidence>
<gene>
    <name evidence="9" type="ORF">L21SP5_01502</name>
</gene>
<evidence type="ECO:0000256" key="3">
    <source>
        <dbReference type="ARBA" id="ARBA00022630"/>
    </source>
</evidence>
<dbReference type="InterPro" id="IPR050260">
    <property type="entry name" value="FAD-bd_OxRdtase"/>
</dbReference>
<dbReference type="Gene3D" id="3.30.390.30">
    <property type="match status" value="1"/>
</dbReference>
<evidence type="ECO:0000313" key="10">
    <source>
        <dbReference type="Proteomes" id="UP000064893"/>
    </source>
</evidence>
<dbReference type="PRINTS" id="PR00368">
    <property type="entry name" value="FADPNR"/>
</dbReference>
<dbReference type="PANTHER" id="PTHR43429:SF1">
    <property type="entry name" value="NAD(P)H SULFUR OXIDOREDUCTASE (COA-DEPENDENT)"/>
    <property type="match status" value="1"/>
</dbReference>
<dbReference type="EMBL" id="CP013118">
    <property type="protein sequence ID" value="ALO15150.1"/>
    <property type="molecule type" value="Genomic_DNA"/>
</dbReference>
<dbReference type="EC" id="1.6.99.3" evidence="9"/>
<comment type="similarity">
    <text evidence="2">Belongs to the class-III pyridine nucleotide-disulfide oxidoreductase family.</text>
</comment>
<sequence length="451" mass="48031">MNTYDVIILGKGPAGIIAGVTAKKQNPDKSILMIGEEDKGLVPCGIPYVFHRLDDVSKNAMGPKPFLDAGGEVVVDKAVGVDLDARKVKVASGAEFGFERLVFATGSEPVVPKFINGYDLKGVFYVKKSYQYIEHLKEKANEAKNIVIIGGGFIGAEVAEQMHLEGKANVSLIELEDQCFSKAFSKELATIATDKLRDTGLNVLTSTKVDHLEGENGEVQSVVTSAGEQIPADMVIMSIGYSPNTALAKDAGVDLNSIGAIRIDNFGRTNKNHVYAVGDCAGTIGFLTGREDNIMLASTATAEARILGYNMFGIKIKRCFSGTLGVFSTEVNNLSMASAGVNENTASEAGVEYLTAKFSDVDRHPGTLDDTQPLTVRLFASVSDGSILGGEVWGGKSSGEIINTISMAIQKRVTVYELVSFQIGTHPLLTTAPTKNVMIKAAEGIIAQLHK</sequence>
<comment type="cofactor">
    <cofactor evidence="1">
        <name>FAD</name>
        <dbReference type="ChEBI" id="CHEBI:57692"/>
    </cofactor>
</comment>
<keyword evidence="3" id="KW-0285">Flavoprotein</keyword>
<dbReference type="InterPro" id="IPR016156">
    <property type="entry name" value="FAD/NAD-linked_Rdtase_dimer_sf"/>
</dbReference>
<keyword evidence="5 9" id="KW-0560">Oxidoreductase</keyword>
<dbReference type="SUPFAM" id="SSF55424">
    <property type="entry name" value="FAD/NAD-linked reductases, dimerisation (C-terminal) domain"/>
    <property type="match status" value="1"/>
</dbReference>
<keyword evidence="4" id="KW-0274">FAD</keyword>
<evidence type="ECO:0000256" key="4">
    <source>
        <dbReference type="ARBA" id="ARBA00022827"/>
    </source>
</evidence>
<evidence type="ECO:0000256" key="2">
    <source>
        <dbReference type="ARBA" id="ARBA00009130"/>
    </source>
</evidence>
<evidence type="ECO:0000256" key="5">
    <source>
        <dbReference type="ARBA" id="ARBA00023002"/>
    </source>
</evidence>
<dbReference type="RefSeq" id="WP_057952632.1">
    <property type="nucleotide sequence ID" value="NZ_CP013118.1"/>
</dbReference>
<dbReference type="SUPFAM" id="SSF51905">
    <property type="entry name" value="FAD/NAD(P)-binding domain"/>
    <property type="match status" value="1"/>
</dbReference>
<keyword evidence="10" id="KW-1185">Reference proteome</keyword>
<dbReference type="OrthoDB" id="9792592at2"/>
<dbReference type="Pfam" id="PF07992">
    <property type="entry name" value="Pyr_redox_2"/>
    <property type="match status" value="1"/>
</dbReference>
<dbReference type="InterPro" id="IPR004099">
    <property type="entry name" value="Pyr_nucl-diS_OxRdtase_dimer"/>
</dbReference>
<dbReference type="Pfam" id="PF02852">
    <property type="entry name" value="Pyr_redox_dim"/>
    <property type="match status" value="1"/>
</dbReference>
<evidence type="ECO:0000256" key="1">
    <source>
        <dbReference type="ARBA" id="ARBA00001974"/>
    </source>
</evidence>
<evidence type="ECO:0000259" key="8">
    <source>
        <dbReference type="Pfam" id="PF07992"/>
    </source>
</evidence>
<dbReference type="AlphaFoldDB" id="A0A0S2HYQ1"/>
<dbReference type="Proteomes" id="UP000064893">
    <property type="component" value="Chromosome"/>
</dbReference>
<dbReference type="KEGG" id="blq:L21SP5_01502"/>
<evidence type="ECO:0000313" key="9">
    <source>
        <dbReference type="EMBL" id="ALO15150.1"/>
    </source>
</evidence>
<dbReference type="InterPro" id="IPR023753">
    <property type="entry name" value="FAD/NAD-binding_dom"/>
</dbReference>
<accession>A0A0S2HYQ1</accession>
<reference evidence="9 10" key="1">
    <citation type="submission" date="2015-11" db="EMBL/GenBank/DDBJ databases">
        <title>Description and complete genome sequence of a novel strain predominating in hypersaline microbial mats and representing a new family of the Bacteriodetes phylum.</title>
        <authorList>
            <person name="Spring S."/>
            <person name="Bunk B."/>
            <person name="Sproer C."/>
            <person name="Klenk H.-P."/>
        </authorList>
    </citation>
    <scope>NUCLEOTIDE SEQUENCE [LARGE SCALE GENOMIC DNA]</scope>
    <source>
        <strain evidence="9 10">L21-Spi-D4</strain>
    </source>
</reference>
<dbReference type="InterPro" id="IPR036188">
    <property type="entry name" value="FAD/NAD-bd_sf"/>
</dbReference>
<dbReference type="GO" id="GO:0016491">
    <property type="term" value="F:oxidoreductase activity"/>
    <property type="evidence" value="ECO:0007669"/>
    <property type="project" value="UniProtKB-KW"/>
</dbReference>
<organism evidence="9 10">
    <name type="scientific">Salinivirga cyanobacteriivorans</name>
    <dbReference type="NCBI Taxonomy" id="1307839"/>
    <lineage>
        <taxon>Bacteria</taxon>
        <taxon>Pseudomonadati</taxon>
        <taxon>Bacteroidota</taxon>
        <taxon>Bacteroidia</taxon>
        <taxon>Bacteroidales</taxon>
        <taxon>Salinivirgaceae</taxon>
        <taxon>Salinivirga</taxon>
    </lineage>
</organism>
<protein>
    <submittedName>
        <fullName evidence="9">Putative NADH oxidase</fullName>
        <ecNumber evidence="9">1.6.99.3</ecNumber>
    </submittedName>
</protein>
<name>A0A0S2HYQ1_9BACT</name>
<feature type="domain" description="Pyridine nucleotide-disulphide oxidoreductase dimerisation" evidence="7">
    <location>
        <begin position="332"/>
        <end position="435"/>
    </location>
</feature>